<keyword evidence="6 7" id="KW-0472">Membrane</keyword>
<dbReference type="EMBL" id="CACRTR010000012">
    <property type="protein sequence ID" value="VYU48151.1"/>
    <property type="molecule type" value="Genomic_DNA"/>
</dbReference>
<feature type="transmembrane region" description="Helical" evidence="7">
    <location>
        <begin position="123"/>
        <end position="141"/>
    </location>
</feature>
<feature type="transmembrane region" description="Helical" evidence="7">
    <location>
        <begin position="204"/>
        <end position="228"/>
    </location>
</feature>
<dbReference type="AlphaFoldDB" id="A0A6N3F817"/>
<keyword evidence="5 7" id="KW-1133">Transmembrane helix</keyword>
<feature type="transmembrane region" description="Helical" evidence="7">
    <location>
        <begin position="98"/>
        <end position="116"/>
    </location>
</feature>
<feature type="transmembrane region" description="Helical" evidence="7">
    <location>
        <begin position="178"/>
        <end position="198"/>
    </location>
</feature>
<feature type="transmembrane region" description="Helical" evidence="7">
    <location>
        <begin position="240"/>
        <end position="260"/>
    </location>
</feature>
<proteinExistence type="inferred from homology"/>
<dbReference type="InterPro" id="IPR051258">
    <property type="entry name" value="Diverse_Substrate_Transporter"/>
</dbReference>
<evidence type="ECO:0000256" key="2">
    <source>
        <dbReference type="ARBA" id="ARBA00007362"/>
    </source>
</evidence>
<evidence type="ECO:0000256" key="4">
    <source>
        <dbReference type="ARBA" id="ARBA00022692"/>
    </source>
</evidence>
<feature type="transmembrane region" description="Helical" evidence="7">
    <location>
        <begin position="9"/>
        <end position="29"/>
    </location>
</feature>
<name>A0A6N3F817_EUBLI</name>
<dbReference type="GO" id="GO:0005886">
    <property type="term" value="C:plasma membrane"/>
    <property type="evidence" value="ECO:0007669"/>
    <property type="project" value="UniProtKB-SubCell"/>
</dbReference>
<evidence type="ECO:0000256" key="7">
    <source>
        <dbReference type="SAM" id="Phobius"/>
    </source>
</evidence>
<dbReference type="InterPro" id="IPR037185">
    <property type="entry name" value="EmrE-like"/>
</dbReference>
<dbReference type="PANTHER" id="PTHR42920">
    <property type="entry name" value="OS03G0707200 PROTEIN-RELATED"/>
    <property type="match status" value="1"/>
</dbReference>
<feature type="transmembrane region" description="Helical" evidence="7">
    <location>
        <begin position="35"/>
        <end position="56"/>
    </location>
</feature>
<feature type="domain" description="EamA" evidence="8">
    <location>
        <begin position="149"/>
        <end position="281"/>
    </location>
</feature>
<accession>A0A6N3F817</accession>
<feature type="transmembrane region" description="Helical" evidence="7">
    <location>
        <begin position="147"/>
        <end position="166"/>
    </location>
</feature>
<comment type="similarity">
    <text evidence="2">Belongs to the EamA transporter family.</text>
</comment>
<dbReference type="PANTHER" id="PTHR42920:SF5">
    <property type="entry name" value="EAMA DOMAIN-CONTAINING PROTEIN"/>
    <property type="match status" value="1"/>
</dbReference>
<evidence type="ECO:0000256" key="6">
    <source>
        <dbReference type="ARBA" id="ARBA00023136"/>
    </source>
</evidence>
<dbReference type="InterPro" id="IPR000620">
    <property type="entry name" value="EamA_dom"/>
</dbReference>
<evidence type="ECO:0000256" key="5">
    <source>
        <dbReference type="ARBA" id="ARBA00022989"/>
    </source>
</evidence>
<gene>
    <name evidence="9" type="ORF">ELLFYP34_00304</name>
</gene>
<keyword evidence="3" id="KW-1003">Cell membrane</keyword>
<feature type="transmembrane region" description="Helical" evidence="7">
    <location>
        <begin position="266"/>
        <end position="282"/>
    </location>
</feature>
<feature type="transmembrane region" description="Helical" evidence="7">
    <location>
        <begin position="68"/>
        <end position="86"/>
    </location>
</feature>
<organism evidence="9">
    <name type="scientific">Eubacterium limosum</name>
    <dbReference type="NCBI Taxonomy" id="1736"/>
    <lineage>
        <taxon>Bacteria</taxon>
        <taxon>Bacillati</taxon>
        <taxon>Bacillota</taxon>
        <taxon>Clostridia</taxon>
        <taxon>Eubacteriales</taxon>
        <taxon>Eubacteriaceae</taxon>
        <taxon>Eubacterium</taxon>
    </lineage>
</organism>
<dbReference type="Pfam" id="PF00892">
    <property type="entry name" value="EamA"/>
    <property type="match status" value="2"/>
</dbReference>
<dbReference type="SUPFAM" id="SSF103481">
    <property type="entry name" value="Multidrug resistance efflux transporter EmrE"/>
    <property type="match status" value="2"/>
</dbReference>
<evidence type="ECO:0000259" key="8">
    <source>
        <dbReference type="Pfam" id="PF00892"/>
    </source>
</evidence>
<keyword evidence="4 7" id="KW-0812">Transmembrane</keyword>
<evidence type="ECO:0000313" key="9">
    <source>
        <dbReference type="EMBL" id="VYU48151.1"/>
    </source>
</evidence>
<protein>
    <submittedName>
        <fullName evidence="9">Putative DMT superfamily transporter inner membrane protein</fullName>
    </submittedName>
</protein>
<feature type="domain" description="EamA" evidence="8">
    <location>
        <begin position="13"/>
        <end position="140"/>
    </location>
</feature>
<reference evidence="9" key="1">
    <citation type="submission" date="2019-11" db="EMBL/GenBank/DDBJ databases">
        <authorList>
            <person name="Feng L."/>
        </authorList>
    </citation>
    <scope>NUCLEOTIDE SEQUENCE</scope>
    <source>
        <strain evidence="9">ElimosumLFYP34</strain>
    </source>
</reference>
<evidence type="ECO:0000256" key="3">
    <source>
        <dbReference type="ARBA" id="ARBA00022475"/>
    </source>
</evidence>
<evidence type="ECO:0000256" key="1">
    <source>
        <dbReference type="ARBA" id="ARBA00004651"/>
    </source>
</evidence>
<sequence length="316" mass="34484">MEHSKKMKILAKCALFGAAIIWGSSFFVVKNTVDIFTPHMLLGFRFTIGCILLAVIFRKKLKLLDKGYFISGAVIGFCLFAAYSLQTIGITDTTPGKNAFLTAIYCIIVPFLFWAVDKSKPDIYNYLAAIICIVGIGLVSLTEGFTIGFGDAFTLLGGLCFAAHMVAVAKLGRDRDPILITILQFGYAAIFAWIVGFATESLPAVWTFDSVLGLLFLAFFATAVALLLQNVGQKYTHPSAAAIILSLESVFGVLFSVIFYGEALTPKLIIGFVLIFIAIIVSETKLSFLRKKAPEGEMTEKPASELAGFLFLLFWV</sequence>
<comment type="subcellular location">
    <subcellularLocation>
        <location evidence="1">Cell membrane</location>
        <topology evidence="1">Multi-pass membrane protein</topology>
    </subcellularLocation>
</comment>